<evidence type="ECO:0000256" key="2">
    <source>
        <dbReference type="ARBA" id="ARBA00023125"/>
    </source>
</evidence>
<dbReference type="Proteomes" id="UP000194218">
    <property type="component" value="Chromosome"/>
</dbReference>
<proteinExistence type="predicted"/>
<dbReference type="GO" id="GO:0043200">
    <property type="term" value="P:response to amino acid"/>
    <property type="evidence" value="ECO:0007669"/>
    <property type="project" value="TreeGrafter"/>
</dbReference>
<protein>
    <recommendedName>
        <fullName evidence="9">DNA-binding transcriptional regulator, Lrp family</fullName>
    </recommendedName>
</protein>
<evidence type="ECO:0000256" key="3">
    <source>
        <dbReference type="ARBA" id="ARBA00023163"/>
    </source>
</evidence>
<dbReference type="InterPro" id="IPR036390">
    <property type="entry name" value="WH_DNA-bd_sf"/>
</dbReference>
<sequence>MNDSDSLDPLDQRIVAALQLHPRAGVSEVARVLGEHERSVARRIQRLVATAVIRPTADYDPQRCGLGAAVRLRLRTARGCPEEIARSLAKCREVHTVAAVSGGHAALWCDLLAESPQLTRSLPANGFPALPGAEVLDAHVTLRPFKSEAQWHAPVLTEEEEQRLRSSLVRPLPGRADRPAPTSRPLTPTDRRIAEELIRNARVSLTDLAGTVGFSVATAGRRVTSLLERQALRLRVLVEPALLGRPVEARLRLRVPPSALEPVGTALAGCPDVRSCAAVTGSYNLLVDVCLEREADLYGFLTDVLGAHPPIGDVETQFVTRVHKRGPVVTAAPTAAPRP</sequence>
<dbReference type="InterPro" id="IPR036388">
    <property type="entry name" value="WH-like_DNA-bd_sf"/>
</dbReference>
<dbReference type="SUPFAM" id="SSF54909">
    <property type="entry name" value="Dimeric alpha+beta barrel"/>
    <property type="match status" value="1"/>
</dbReference>
<dbReference type="PANTHER" id="PTHR30154:SF34">
    <property type="entry name" value="TRANSCRIPTIONAL REGULATOR AZLB"/>
    <property type="match status" value="1"/>
</dbReference>
<keyword evidence="3" id="KW-0804">Transcription</keyword>
<name>A0A1W7CVI0_9ACTN</name>
<dbReference type="PANTHER" id="PTHR30154">
    <property type="entry name" value="LEUCINE-RESPONSIVE REGULATORY PROTEIN"/>
    <property type="match status" value="1"/>
</dbReference>
<feature type="domain" description="Transcription regulator AsnC/Lrp ligand binding" evidence="5">
    <location>
        <begin position="253"/>
        <end position="321"/>
    </location>
</feature>
<dbReference type="EMBL" id="CP021121">
    <property type="protein sequence ID" value="ARQ68679.1"/>
    <property type="molecule type" value="Genomic_DNA"/>
</dbReference>
<reference evidence="7 8" key="1">
    <citation type="submission" date="2017-05" db="EMBL/GenBank/DDBJ databases">
        <title>Complete genome sequence of Streptomyces sp. SCSIO 03032 revealed the diverse biosynthetic pathways for its bioactive secondary metabolites.</title>
        <authorList>
            <person name="Ma L."/>
            <person name="Zhu Y."/>
            <person name="Zhang W."/>
            <person name="Zhang G."/>
            <person name="Tian X."/>
            <person name="Zhang S."/>
            <person name="Zhang C."/>
        </authorList>
    </citation>
    <scope>NUCLEOTIDE SEQUENCE [LARGE SCALE GENOMIC DNA]</scope>
    <source>
        <strain evidence="7 8">SCSIO 03032</strain>
    </source>
</reference>
<dbReference type="OrthoDB" id="4050641at2"/>
<dbReference type="KEGG" id="smao:CAG99_07280"/>
<dbReference type="InterPro" id="IPR000485">
    <property type="entry name" value="AsnC-type_HTH_dom"/>
</dbReference>
<dbReference type="GO" id="GO:0043565">
    <property type="term" value="F:sequence-specific DNA binding"/>
    <property type="evidence" value="ECO:0007669"/>
    <property type="project" value="InterPro"/>
</dbReference>
<keyword evidence="2" id="KW-0238">DNA-binding</keyword>
<dbReference type="Pfam" id="PF13404">
    <property type="entry name" value="HTH_AsnC-type"/>
    <property type="match status" value="2"/>
</dbReference>
<dbReference type="Pfam" id="PF01037">
    <property type="entry name" value="AsnC_trans_reg"/>
    <property type="match status" value="1"/>
</dbReference>
<gene>
    <name evidence="7" type="ORF">CAG99_07280</name>
</gene>
<feature type="domain" description="HTH asnC-type" evidence="6">
    <location>
        <begin position="187"/>
        <end position="226"/>
    </location>
</feature>
<evidence type="ECO:0000259" key="5">
    <source>
        <dbReference type="Pfam" id="PF01037"/>
    </source>
</evidence>
<evidence type="ECO:0000313" key="7">
    <source>
        <dbReference type="EMBL" id="ARQ68679.1"/>
    </source>
</evidence>
<dbReference type="AlphaFoldDB" id="A0A1W7CVI0"/>
<feature type="domain" description="HTH asnC-type" evidence="6">
    <location>
        <begin position="7"/>
        <end position="47"/>
    </location>
</feature>
<dbReference type="InterPro" id="IPR019888">
    <property type="entry name" value="Tscrpt_reg_AsnC-like"/>
</dbReference>
<dbReference type="Gene3D" id="3.30.70.920">
    <property type="match status" value="1"/>
</dbReference>
<dbReference type="InterPro" id="IPR019887">
    <property type="entry name" value="Tscrpt_reg_AsnC/Lrp_C"/>
</dbReference>
<organism evidence="7 8">
    <name type="scientific">Streptomyces marincola</name>
    <dbReference type="NCBI Taxonomy" id="2878388"/>
    <lineage>
        <taxon>Bacteria</taxon>
        <taxon>Bacillati</taxon>
        <taxon>Actinomycetota</taxon>
        <taxon>Actinomycetes</taxon>
        <taxon>Kitasatosporales</taxon>
        <taxon>Streptomycetaceae</taxon>
        <taxon>Streptomyces</taxon>
    </lineage>
</organism>
<keyword evidence="8" id="KW-1185">Reference proteome</keyword>
<dbReference type="SMART" id="SM00344">
    <property type="entry name" value="HTH_ASNC"/>
    <property type="match status" value="2"/>
</dbReference>
<evidence type="ECO:0000256" key="4">
    <source>
        <dbReference type="SAM" id="MobiDB-lite"/>
    </source>
</evidence>
<dbReference type="Gene3D" id="1.10.10.10">
    <property type="entry name" value="Winged helix-like DNA-binding domain superfamily/Winged helix DNA-binding domain"/>
    <property type="match status" value="2"/>
</dbReference>
<evidence type="ECO:0008006" key="9">
    <source>
        <dbReference type="Google" id="ProtNLM"/>
    </source>
</evidence>
<accession>A0A1W7CVI0</accession>
<dbReference type="InterPro" id="IPR011008">
    <property type="entry name" value="Dimeric_a/b-barrel"/>
</dbReference>
<evidence type="ECO:0000259" key="6">
    <source>
        <dbReference type="Pfam" id="PF13404"/>
    </source>
</evidence>
<evidence type="ECO:0000256" key="1">
    <source>
        <dbReference type="ARBA" id="ARBA00023015"/>
    </source>
</evidence>
<feature type="region of interest" description="Disordered" evidence="4">
    <location>
        <begin position="162"/>
        <end position="188"/>
    </location>
</feature>
<dbReference type="SUPFAM" id="SSF46785">
    <property type="entry name" value="Winged helix' DNA-binding domain"/>
    <property type="match status" value="2"/>
</dbReference>
<evidence type="ECO:0000313" key="8">
    <source>
        <dbReference type="Proteomes" id="UP000194218"/>
    </source>
</evidence>
<dbReference type="GO" id="GO:0005829">
    <property type="term" value="C:cytosol"/>
    <property type="evidence" value="ECO:0007669"/>
    <property type="project" value="TreeGrafter"/>
</dbReference>
<keyword evidence="1" id="KW-0805">Transcription regulation</keyword>